<proteinExistence type="predicted"/>
<dbReference type="WBParaSite" id="TTAC_0000480901-mRNA-1">
    <property type="protein sequence ID" value="TTAC_0000480901-mRNA-1"/>
    <property type="gene ID" value="TTAC_0000480901"/>
</dbReference>
<feature type="compositionally biased region" description="Low complexity" evidence="1">
    <location>
        <begin position="81"/>
        <end position="93"/>
    </location>
</feature>
<feature type="compositionally biased region" description="Low complexity" evidence="1">
    <location>
        <begin position="113"/>
        <end position="136"/>
    </location>
</feature>
<accession>A0A0R3WVL9</accession>
<evidence type="ECO:0000313" key="3">
    <source>
        <dbReference type="Proteomes" id="UP000274429"/>
    </source>
</evidence>
<dbReference type="STRING" id="6205.A0A0R3WVL9"/>
<evidence type="ECO:0000256" key="1">
    <source>
        <dbReference type="SAM" id="MobiDB-lite"/>
    </source>
</evidence>
<dbReference type="EMBL" id="UYWX01005347">
    <property type="protein sequence ID" value="VDM25657.1"/>
    <property type="molecule type" value="Genomic_DNA"/>
</dbReference>
<dbReference type="Proteomes" id="UP000274429">
    <property type="component" value="Unassembled WGS sequence"/>
</dbReference>
<gene>
    <name evidence="2" type="ORF">TTAC_LOCUS4794</name>
</gene>
<sequence>QTENTKPDEGGSTKSVVDKSQKKDATVSEWNSSKADEEEKTNKQEEEEEEEEGATNNRITPSLSSSTTSSYEFDRQDSVDHSSQNHSSTTSESFATQVHRPDASTMVLERADTVPSDSTPLSSSSTPPSSPKPDVNVVSRSVVVDPPSAFADTPSPQKDIYFPYLSKVRNLDQEGCGQETLYQPLRFDKPTRDPFTLPSRSHDLSVSVEHPSNSFSFTSSKSNTADHPLWPNKEVVKTPLGIDKTSLLLRHGYTPHRDYELDGLKTQLNVEVGMKTTNEVEPRPTVVRAGCAPPVEEPIIVAEFYVPLCDVSAKHLGHPLV</sequence>
<evidence type="ECO:0000313" key="4">
    <source>
        <dbReference type="WBParaSite" id="TTAC_0000480901-mRNA-1"/>
    </source>
</evidence>
<dbReference type="OrthoDB" id="6275992at2759"/>
<reference evidence="2 3" key="2">
    <citation type="submission" date="2018-11" db="EMBL/GenBank/DDBJ databases">
        <authorList>
            <consortium name="Pathogen Informatics"/>
        </authorList>
    </citation>
    <scope>NUCLEOTIDE SEQUENCE [LARGE SCALE GENOMIC DNA]</scope>
</reference>
<reference evidence="4" key="1">
    <citation type="submission" date="2017-02" db="UniProtKB">
        <authorList>
            <consortium name="WormBaseParasite"/>
        </authorList>
    </citation>
    <scope>IDENTIFICATION</scope>
</reference>
<feature type="compositionally biased region" description="Low complexity" evidence="1">
    <location>
        <begin position="60"/>
        <end position="70"/>
    </location>
</feature>
<protein>
    <submittedName>
        <fullName evidence="4">SH2 domain-containing protein</fullName>
    </submittedName>
</protein>
<feature type="compositionally biased region" description="Basic and acidic residues" evidence="1">
    <location>
        <begin position="1"/>
        <end position="26"/>
    </location>
</feature>
<feature type="compositionally biased region" description="Basic and acidic residues" evidence="1">
    <location>
        <begin position="34"/>
        <end position="44"/>
    </location>
</feature>
<feature type="region of interest" description="Disordered" evidence="1">
    <location>
        <begin position="1"/>
        <end position="136"/>
    </location>
</feature>
<keyword evidence="3" id="KW-1185">Reference proteome</keyword>
<organism evidence="4">
    <name type="scientific">Hydatigena taeniaeformis</name>
    <name type="common">Feline tapeworm</name>
    <name type="synonym">Taenia taeniaeformis</name>
    <dbReference type="NCBI Taxonomy" id="6205"/>
    <lineage>
        <taxon>Eukaryota</taxon>
        <taxon>Metazoa</taxon>
        <taxon>Spiralia</taxon>
        <taxon>Lophotrochozoa</taxon>
        <taxon>Platyhelminthes</taxon>
        <taxon>Cestoda</taxon>
        <taxon>Eucestoda</taxon>
        <taxon>Cyclophyllidea</taxon>
        <taxon>Taeniidae</taxon>
        <taxon>Hydatigera</taxon>
    </lineage>
</organism>
<evidence type="ECO:0000313" key="2">
    <source>
        <dbReference type="EMBL" id="VDM25657.1"/>
    </source>
</evidence>
<dbReference type="AlphaFoldDB" id="A0A0R3WVL9"/>
<name>A0A0R3WVL9_HYDTA</name>